<dbReference type="EMBL" id="PGFD01000001">
    <property type="protein sequence ID" value="PJJ68096.1"/>
    <property type="molecule type" value="Genomic_DNA"/>
</dbReference>
<accession>A0A2M9CB60</accession>
<evidence type="ECO:0000313" key="1">
    <source>
        <dbReference type="EMBL" id="PJJ68096.1"/>
    </source>
</evidence>
<dbReference type="AlphaFoldDB" id="A0A2M9CB60"/>
<reference evidence="1 2" key="1">
    <citation type="submission" date="2017-11" db="EMBL/GenBank/DDBJ databases">
        <title>Genomic Encyclopedia of Archaeal and Bacterial Type Strains, Phase II (KMG-II): From Individual Species to Whole Genera.</title>
        <authorList>
            <person name="Goeker M."/>
        </authorList>
    </citation>
    <scope>NUCLEOTIDE SEQUENCE [LARGE SCALE GENOMIC DNA]</scope>
    <source>
        <strain evidence="1 2">DSM 27617</strain>
    </source>
</reference>
<protein>
    <submittedName>
        <fullName evidence="1">Uncharacterized protein DUF4919</fullName>
    </submittedName>
</protein>
<name>A0A2M9CB60_9FLAO</name>
<organism evidence="1 2">
    <name type="scientific">Chryseobacterium geocarposphaerae</name>
    <dbReference type="NCBI Taxonomy" id="1416776"/>
    <lineage>
        <taxon>Bacteria</taxon>
        <taxon>Pseudomonadati</taxon>
        <taxon>Bacteroidota</taxon>
        <taxon>Flavobacteriia</taxon>
        <taxon>Flavobacteriales</taxon>
        <taxon>Weeksellaceae</taxon>
        <taxon>Chryseobacterium group</taxon>
        <taxon>Chryseobacterium</taxon>
    </lineage>
</organism>
<dbReference type="Proteomes" id="UP000228740">
    <property type="component" value="Unassembled WGS sequence"/>
</dbReference>
<evidence type="ECO:0000313" key="2">
    <source>
        <dbReference type="Proteomes" id="UP000228740"/>
    </source>
</evidence>
<keyword evidence="2" id="KW-1185">Reference proteome</keyword>
<gene>
    <name evidence="1" type="ORF">CLV73_2121</name>
</gene>
<proteinExistence type="predicted"/>
<comment type="caution">
    <text evidence="1">The sequence shown here is derived from an EMBL/GenBank/DDBJ whole genome shotgun (WGS) entry which is preliminary data.</text>
</comment>
<dbReference type="Pfam" id="PF16266">
    <property type="entry name" value="DUF4919"/>
    <property type="match status" value="1"/>
</dbReference>
<dbReference type="InterPro" id="IPR032578">
    <property type="entry name" value="DUF4919"/>
</dbReference>
<sequence>MLTIYSYKCKIKTFFTISIHIPYIYTRKKSFATMNIKAFFILFFISLSVSLQAQKTEFQAPDYSLIKKNIEDKSSEFYYPRVLKRLKENDTLLTNEHYRHLYFGFTFQKNYKPYKVSKKNDELKKYYLGEVTEKDFPKGIKLFTEELEENPFNLRAMNYLAYLYHLNKDEVTAKKMSKNFHGLLDAVLSSGDGQKCETGFHVIAVPDEYVLLNMFQMETQSQSYSGKCDYIEFEKDKYKVPGLYFDVSIFYGKF</sequence>